<evidence type="ECO:0000256" key="6">
    <source>
        <dbReference type="ARBA" id="ARBA00023136"/>
    </source>
</evidence>
<dbReference type="GO" id="GO:0016020">
    <property type="term" value="C:membrane"/>
    <property type="evidence" value="ECO:0007669"/>
    <property type="project" value="UniProtKB-SubCell"/>
</dbReference>
<dbReference type="OrthoDB" id="427518at2759"/>
<evidence type="ECO:0000256" key="5">
    <source>
        <dbReference type="ARBA" id="ARBA00023128"/>
    </source>
</evidence>
<evidence type="ECO:0000256" key="3">
    <source>
        <dbReference type="ARBA" id="ARBA00004370"/>
    </source>
</evidence>
<comment type="subcellular location">
    <subcellularLocation>
        <location evidence="2">Endoplasmic reticulum</location>
    </subcellularLocation>
    <subcellularLocation>
        <location evidence="3">Membrane</location>
    </subcellularLocation>
    <subcellularLocation>
        <location evidence="1">Mitochondrion</location>
    </subcellularLocation>
</comment>
<name>A0A084G7C3_PSEDA</name>
<dbReference type="PANTHER" id="PTHR48182:SF2">
    <property type="entry name" value="PROTEIN SERAC1"/>
    <property type="match status" value="1"/>
</dbReference>
<evidence type="ECO:0000256" key="1">
    <source>
        <dbReference type="ARBA" id="ARBA00004173"/>
    </source>
</evidence>
<dbReference type="EMBL" id="JOWA01000095">
    <property type="protein sequence ID" value="KEZ43235.1"/>
    <property type="molecule type" value="Genomic_DNA"/>
</dbReference>
<sequence>MATNNNPIPDDGLTLVYDACEDAQVESEERPIFFIAHSLGGLVCANGLSRRSGPDDSSQKVIDNTCGMIFLGTPFQGSSAVTWAKLGEKFFRLFGDSSDQTIKDLDKDSIKLKDISRDFHLLLRERCEPKASKPIQVACFVETKSTIVKGPLGKKDLGRIVEAESATLAGYRPIPINADHRSMCKFTDEETTGYIDLTGTLKSMIANVDKDTDQFKAQPTGISLGDVRHGDYGVNYGIVSGHVVGTTRDAVNQTVQHTFNNFGEGSGAEKAIAAFVERQRRKDND</sequence>
<dbReference type="PANTHER" id="PTHR48182">
    <property type="entry name" value="PROTEIN SERAC1"/>
    <property type="match status" value="1"/>
</dbReference>
<evidence type="ECO:0000313" key="7">
    <source>
        <dbReference type="EMBL" id="KEZ43235.1"/>
    </source>
</evidence>
<evidence type="ECO:0000256" key="4">
    <source>
        <dbReference type="ARBA" id="ARBA00022824"/>
    </source>
</evidence>
<dbReference type="GO" id="GO:0005739">
    <property type="term" value="C:mitochondrion"/>
    <property type="evidence" value="ECO:0007669"/>
    <property type="project" value="UniProtKB-SubCell"/>
</dbReference>
<evidence type="ECO:0008006" key="9">
    <source>
        <dbReference type="Google" id="ProtNLM"/>
    </source>
</evidence>
<dbReference type="GeneID" id="27723991"/>
<keyword evidence="8" id="KW-1185">Reference proteome</keyword>
<organism evidence="7 8">
    <name type="scientific">Pseudallescheria apiosperma</name>
    <name type="common">Scedosporium apiospermum</name>
    <dbReference type="NCBI Taxonomy" id="563466"/>
    <lineage>
        <taxon>Eukaryota</taxon>
        <taxon>Fungi</taxon>
        <taxon>Dikarya</taxon>
        <taxon>Ascomycota</taxon>
        <taxon>Pezizomycotina</taxon>
        <taxon>Sordariomycetes</taxon>
        <taxon>Hypocreomycetidae</taxon>
        <taxon>Microascales</taxon>
        <taxon>Microascaceae</taxon>
        <taxon>Scedosporium</taxon>
    </lineage>
</organism>
<keyword evidence="6" id="KW-0472">Membrane</keyword>
<dbReference type="RefSeq" id="XP_016643034.1">
    <property type="nucleotide sequence ID" value="XM_016787359.1"/>
</dbReference>
<dbReference type="HOGENOM" id="CLU_977132_0_0_1"/>
<keyword evidence="5" id="KW-0496">Mitochondrion</keyword>
<evidence type="ECO:0000313" key="8">
    <source>
        <dbReference type="Proteomes" id="UP000028545"/>
    </source>
</evidence>
<accession>A0A084G7C3</accession>
<dbReference type="SUPFAM" id="SSF53474">
    <property type="entry name" value="alpha/beta-Hydrolases"/>
    <property type="match status" value="1"/>
</dbReference>
<dbReference type="GO" id="GO:0005783">
    <property type="term" value="C:endoplasmic reticulum"/>
    <property type="evidence" value="ECO:0007669"/>
    <property type="project" value="UniProtKB-SubCell"/>
</dbReference>
<gene>
    <name evidence="7" type="ORF">SAPIO_CDS4919</name>
</gene>
<proteinExistence type="predicted"/>
<dbReference type="OMA" id="SMPDLNR"/>
<dbReference type="KEGG" id="sapo:SAPIO_CDS4919"/>
<dbReference type="Proteomes" id="UP000028545">
    <property type="component" value="Unassembled WGS sequence"/>
</dbReference>
<reference evidence="7 8" key="1">
    <citation type="journal article" date="2014" name="Genome Announc.">
        <title>Draft genome sequence of the pathogenic fungus Scedosporium apiospermum.</title>
        <authorList>
            <person name="Vandeputte P."/>
            <person name="Ghamrawi S."/>
            <person name="Rechenmann M."/>
            <person name="Iltis A."/>
            <person name="Giraud S."/>
            <person name="Fleury M."/>
            <person name="Thornton C."/>
            <person name="Delhaes L."/>
            <person name="Meyer W."/>
            <person name="Papon N."/>
            <person name="Bouchara J.P."/>
        </authorList>
    </citation>
    <scope>NUCLEOTIDE SEQUENCE [LARGE SCALE GENOMIC DNA]</scope>
    <source>
        <strain evidence="7 8">IHEM 14462</strain>
    </source>
</reference>
<dbReference type="VEuPathDB" id="FungiDB:SAPIO_CDS4919"/>
<dbReference type="AlphaFoldDB" id="A0A084G7C3"/>
<evidence type="ECO:0000256" key="2">
    <source>
        <dbReference type="ARBA" id="ARBA00004240"/>
    </source>
</evidence>
<protein>
    <recommendedName>
        <fullName evidence="9">DUF676 domain-containing protein</fullName>
    </recommendedName>
</protein>
<keyword evidence="4" id="KW-0256">Endoplasmic reticulum</keyword>
<dbReference type="InterPro" id="IPR052374">
    <property type="entry name" value="SERAC1"/>
</dbReference>
<dbReference type="InterPro" id="IPR029058">
    <property type="entry name" value="AB_hydrolase_fold"/>
</dbReference>
<dbReference type="Gene3D" id="3.40.50.1820">
    <property type="entry name" value="alpha/beta hydrolase"/>
    <property type="match status" value="1"/>
</dbReference>
<comment type="caution">
    <text evidence="7">The sequence shown here is derived from an EMBL/GenBank/DDBJ whole genome shotgun (WGS) entry which is preliminary data.</text>
</comment>